<protein>
    <recommendedName>
        <fullName evidence="6">Exocyst complex component 3</fullName>
    </recommendedName>
</protein>
<dbReference type="PANTHER" id="PTHR21292">
    <property type="entry name" value="EXOCYST COMPLEX COMPONENT SEC6-RELATED"/>
    <property type="match status" value="1"/>
</dbReference>
<proteinExistence type="inferred from homology"/>
<dbReference type="InterPro" id="IPR042532">
    <property type="entry name" value="EXOC3/Sec6_C"/>
</dbReference>
<accession>A0A9P0A9Z1</accession>
<dbReference type="GO" id="GO:0006887">
    <property type="term" value="P:exocytosis"/>
    <property type="evidence" value="ECO:0007669"/>
    <property type="project" value="UniProtKB-KW"/>
</dbReference>
<dbReference type="GO" id="GO:0000149">
    <property type="term" value="F:SNARE binding"/>
    <property type="evidence" value="ECO:0007669"/>
    <property type="project" value="TreeGrafter"/>
</dbReference>
<dbReference type="KEGG" id="btab:109030627"/>
<dbReference type="AlphaFoldDB" id="A0A9P0A9Z1"/>
<dbReference type="InterPro" id="IPR010326">
    <property type="entry name" value="EXOC3/Sec6"/>
</dbReference>
<dbReference type="PANTHER" id="PTHR21292:SF1">
    <property type="entry name" value="EXOCYST COMPLEX COMPONENT 3"/>
    <property type="match status" value="1"/>
</dbReference>
<gene>
    <name evidence="4" type="ORF">BEMITA_LOCUS6291</name>
</gene>
<evidence type="ECO:0000256" key="2">
    <source>
        <dbReference type="ARBA" id="ARBA00022448"/>
    </source>
</evidence>
<keyword evidence="5" id="KW-1185">Reference proteome</keyword>
<reference evidence="4" key="1">
    <citation type="submission" date="2021-12" db="EMBL/GenBank/DDBJ databases">
        <authorList>
            <person name="King R."/>
        </authorList>
    </citation>
    <scope>NUCLEOTIDE SEQUENCE</scope>
</reference>
<evidence type="ECO:0000313" key="4">
    <source>
        <dbReference type="EMBL" id="CAH0387252.1"/>
    </source>
</evidence>
<comment type="similarity">
    <text evidence="1">Belongs to the SEC6 family.</text>
</comment>
<dbReference type="GO" id="GO:0000145">
    <property type="term" value="C:exocyst"/>
    <property type="evidence" value="ECO:0007669"/>
    <property type="project" value="InterPro"/>
</dbReference>
<dbReference type="Gene3D" id="1.10.357.70">
    <property type="entry name" value="Exocyst complex component Sec6, C-terminal domain"/>
    <property type="match status" value="1"/>
</dbReference>
<organism evidence="4 5">
    <name type="scientific">Bemisia tabaci</name>
    <name type="common">Sweetpotato whitefly</name>
    <name type="synonym">Aleurodes tabaci</name>
    <dbReference type="NCBI Taxonomy" id="7038"/>
    <lineage>
        <taxon>Eukaryota</taxon>
        <taxon>Metazoa</taxon>
        <taxon>Ecdysozoa</taxon>
        <taxon>Arthropoda</taxon>
        <taxon>Hexapoda</taxon>
        <taxon>Insecta</taxon>
        <taxon>Pterygota</taxon>
        <taxon>Neoptera</taxon>
        <taxon>Paraneoptera</taxon>
        <taxon>Hemiptera</taxon>
        <taxon>Sternorrhyncha</taxon>
        <taxon>Aleyrodoidea</taxon>
        <taxon>Aleyrodidae</taxon>
        <taxon>Aleyrodinae</taxon>
        <taxon>Bemisia</taxon>
    </lineage>
</organism>
<sequence>MCLKDQEKEARSLAVKYAVNILQRPGQLEKVSQYKKRTYLKKLSNEAVLKTAMQSQLDGVIVGMNQLDAALRNLVDVRENLQGIEELLRPLPALGPKLQDVKEKNMRHSQYVTAIENLKHLFTVPESVQKAKQWINEGKFLHAHQSLMDLENSRDDLLFELYKLPNQAPADQVLLKAYFEDVEDVSQSLGKQLKLVLSRTLNTVRKEPTVIVTALRIIEREEKADAFCLQRQKQSGFLPPGRPKAWKEMAMEVFEKSVATRIEGTQVDERSSNKMWLVMYLEFTRQLILEDLRVVKTLCGPCFPPWYNIIDKFVFMYHNCLSKHLEEIIAQGLKGNEYVSILSWTINTYPGSELMRHPELNIDTSTMGPLLRPAIIEQLQCSYLEYMENNYVEWMQKTLETEKQDWSAGGTQETGADGAFYTAAPVIVFQMIDQNLQVTNTISPELTHRALILSMEQVIKYGNMYRGAIIEFKKKHFEDRSQMPYFTNLMITIVNNCLQFVELAEQMASHYWRKDTHNSQAKMKHDALVKTFQDLRCEAAQFLLEEAFLDLESHFQDLITQKWVSSSIPIDTICVTLEDYFQDYSHLHPKNLEYVVQIAEDLVVQKYITAMLQRKITFKTYEERKAAALKMAKEVEQLQFFTHISPNKSKRTESPLNAIIALSEVLKSEDPEILSLDLLTLLNKYPDITEDHLARLLSLRGDLSRSDIREKISYALKQRNITEISLKRSIFHQVRL</sequence>
<evidence type="ECO:0008006" key="6">
    <source>
        <dbReference type="Google" id="ProtNLM"/>
    </source>
</evidence>
<dbReference type="Pfam" id="PF06046">
    <property type="entry name" value="Sec6"/>
    <property type="match status" value="1"/>
</dbReference>
<dbReference type="EMBL" id="OU963864">
    <property type="protein sequence ID" value="CAH0387252.1"/>
    <property type="molecule type" value="Genomic_DNA"/>
</dbReference>
<name>A0A9P0A9Z1_BEMTA</name>
<evidence type="ECO:0000313" key="5">
    <source>
        <dbReference type="Proteomes" id="UP001152759"/>
    </source>
</evidence>
<evidence type="ECO:0000256" key="3">
    <source>
        <dbReference type="ARBA" id="ARBA00022483"/>
    </source>
</evidence>
<dbReference type="Gene3D" id="1.10.357.50">
    <property type="match status" value="1"/>
</dbReference>
<dbReference type="GO" id="GO:0051601">
    <property type="term" value="P:exocyst localization"/>
    <property type="evidence" value="ECO:0007669"/>
    <property type="project" value="TreeGrafter"/>
</dbReference>
<dbReference type="Proteomes" id="UP001152759">
    <property type="component" value="Chromosome 3"/>
</dbReference>
<keyword evidence="2" id="KW-0813">Transport</keyword>
<dbReference type="OrthoDB" id="10047020at2759"/>
<evidence type="ECO:0000256" key="1">
    <source>
        <dbReference type="ARBA" id="ARBA00009447"/>
    </source>
</evidence>
<keyword evidence="3" id="KW-0268">Exocytosis</keyword>
<dbReference type="FunFam" id="1.10.357.70:FF:000001">
    <property type="entry name" value="Exocyst complex component 3"/>
    <property type="match status" value="1"/>
</dbReference>